<feature type="compositionally biased region" description="Basic and acidic residues" evidence="5">
    <location>
        <begin position="1234"/>
        <end position="1243"/>
    </location>
</feature>
<feature type="region of interest" description="Disordered" evidence="5">
    <location>
        <begin position="658"/>
        <end position="700"/>
    </location>
</feature>
<proteinExistence type="inferred from homology"/>
<feature type="compositionally biased region" description="Basic residues" evidence="5">
    <location>
        <begin position="807"/>
        <end position="818"/>
    </location>
</feature>
<gene>
    <name evidence="6" type="ORF">GOMPHAMPRED_004657</name>
</gene>
<feature type="compositionally biased region" description="Polar residues" evidence="5">
    <location>
        <begin position="475"/>
        <end position="484"/>
    </location>
</feature>
<dbReference type="AlphaFoldDB" id="A0A8H3FPM1"/>
<comment type="similarity">
    <text evidence="1 4">Belongs to the inositol phosphokinase (IPK) family.</text>
</comment>
<dbReference type="PANTHER" id="PTHR12400:SF21">
    <property type="entry name" value="KINASE"/>
    <property type="match status" value="1"/>
</dbReference>
<evidence type="ECO:0000256" key="2">
    <source>
        <dbReference type="ARBA" id="ARBA00022679"/>
    </source>
</evidence>
<feature type="region of interest" description="Disordered" evidence="5">
    <location>
        <begin position="956"/>
        <end position="1005"/>
    </location>
</feature>
<evidence type="ECO:0000256" key="3">
    <source>
        <dbReference type="ARBA" id="ARBA00022777"/>
    </source>
</evidence>
<dbReference type="EC" id="2.7.-.-" evidence="4"/>
<accession>A0A8H3FPM1</accession>
<dbReference type="SUPFAM" id="SSF56104">
    <property type="entry name" value="SAICAR synthase-like"/>
    <property type="match status" value="1"/>
</dbReference>
<evidence type="ECO:0000256" key="4">
    <source>
        <dbReference type="RuleBase" id="RU363090"/>
    </source>
</evidence>
<sequence length="1260" mass="140460">MSTSSTTSENASSLAAKWKRADIPDSGIDVDSRNQLAAISTTRHPNIDWLDDISTPDPPVASLLYQPKLNLAIGNNQGLELSERDSIFATSYTASDSNTLTPRSSISQPNSTYDVALCSQVATAIASRDVDSSPGESRLAFDTRLKRRITSPKDTTNEIDHTPKQRQSENSRESKPEVIQNPKSPRILPRSQTAYQLQMLPSRWSRSDSVSKNIDLVESAHTHNTSEENKQRKEQRIEAVLTDEPAPHGRSRKASHYLGIFKEQGNVPDGGNSKGRLIDGDQATKGDPHAIAESSDAFAQAITQQLTNVSDEPLDSFSSDVGKVQVPPLPAETSSQATSPLASLFSHRSSLTETEDEIYSNIGDSIEWRSGEAGHDGIPIRLLEENRSWRGTSKLRSRQEIGQVKDEALSAQTPMLKSPHTDLGSSHGHKAEVDEEYDYSDKEHIASATYYPHEAPSPETPSQGDLVSEEETQHSESSLDSPVQRTDADRNIKKLQAYVDSKSDSQSYGKIPYTDDDGTGNRPPLGRSNERARWSIVSFPSDTEYESGYDTTRSEKEYESTVTDGDDMTPIATPRVVSPFLSRHRKRPLKAVELKPYQHQVGGHTKVFSFSKQAICKQLNNRENVFYEVVERRHPELLEFLPKYLGVLNVTYKKILQSKGNGKKQKKKQTTDAPDTASTRNPLTKKEIMSATPRAPDSHTRMISHSSAFDKLDDIVPQVVYANNMHIIPDNLFKHRILATDAIRPSTSDGALERGSSKSKSDASTFPDSRDRRRPSLPKPMSAWGATMVNTQFKEKVLREVFSPPQIHHRQRGRRRRSRNEFHNLRGQLENYSEFAETSDVTIFSPAEPVKESTNTTSTLNRSLPFNDVIDSGSIKVGSTPHSGEVTSSCVTSAESVVDPEAQDKPQRTKSIRRRRSGGGLRRKQNETADGKRSEFEYYEEADVNSDKDQIFPMELLSQTSPPPSKVSTFQSPGAGTMEKSNDASTAESTPLPQPANPLEAQQSPDERVEHFLLLEDLTAGMSRPCVLDLKMGTRQYGIDAGRKKQQSQRQKCKSTTSRQLGVRLCGMQVWNARTLQYKFEDKYAGRDLRAGREFQDALLRFLSDGVNKANALRHIPPLLEELSELESIIVKLPGYRFYASSLLVLYDGEDQNSKSARSTSANKGKDGMAHSSIDVRLVDFANCVTGEDKLPEDCPCPPRDRDGVDKGYIRGLRSLRRYLRGIWKELSMDDRAERGEVEKRETGGSWQDDWEEDNGEVSL</sequence>
<feature type="compositionally biased region" description="Basic residues" evidence="5">
    <location>
        <begin position="908"/>
        <end position="923"/>
    </location>
</feature>
<organism evidence="6 7">
    <name type="scientific">Gomphillus americanus</name>
    <dbReference type="NCBI Taxonomy" id="1940652"/>
    <lineage>
        <taxon>Eukaryota</taxon>
        <taxon>Fungi</taxon>
        <taxon>Dikarya</taxon>
        <taxon>Ascomycota</taxon>
        <taxon>Pezizomycotina</taxon>
        <taxon>Lecanoromycetes</taxon>
        <taxon>OSLEUM clade</taxon>
        <taxon>Ostropomycetidae</taxon>
        <taxon>Ostropales</taxon>
        <taxon>Graphidaceae</taxon>
        <taxon>Gomphilloideae</taxon>
        <taxon>Gomphillus</taxon>
    </lineage>
</organism>
<dbReference type="OrthoDB" id="2573163at2759"/>
<feature type="region of interest" description="Disordered" evidence="5">
    <location>
        <begin position="127"/>
        <end position="192"/>
    </location>
</feature>
<feature type="compositionally biased region" description="Acidic residues" evidence="5">
    <location>
        <begin position="1249"/>
        <end position="1260"/>
    </location>
</feature>
<dbReference type="InterPro" id="IPR005522">
    <property type="entry name" value="IPK"/>
</dbReference>
<keyword evidence="2 4" id="KW-0808">Transferase</keyword>
<evidence type="ECO:0000256" key="5">
    <source>
        <dbReference type="SAM" id="MobiDB-lite"/>
    </source>
</evidence>
<feature type="compositionally biased region" description="Polar residues" evidence="5">
    <location>
        <begin position="880"/>
        <end position="895"/>
    </location>
</feature>
<dbReference type="GO" id="GO:0008440">
    <property type="term" value="F:inositol-1,4,5-trisphosphate 3-kinase activity"/>
    <property type="evidence" value="ECO:0007669"/>
    <property type="project" value="TreeGrafter"/>
</dbReference>
<reference evidence="6" key="1">
    <citation type="submission" date="2021-03" db="EMBL/GenBank/DDBJ databases">
        <authorList>
            <person name="Tagirdzhanova G."/>
        </authorList>
    </citation>
    <scope>NUCLEOTIDE SEQUENCE</scope>
</reference>
<dbReference type="Pfam" id="PF03770">
    <property type="entry name" value="IPK"/>
    <property type="match status" value="1"/>
</dbReference>
<feature type="compositionally biased region" description="Basic and acidic residues" evidence="5">
    <location>
        <begin position="924"/>
        <end position="935"/>
    </location>
</feature>
<dbReference type="GO" id="GO:0032958">
    <property type="term" value="P:inositol phosphate biosynthetic process"/>
    <property type="evidence" value="ECO:0007669"/>
    <property type="project" value="InterPro"/>
</dbReference>
<feature type="region of interest" description="Disordered" evidence="5">
    <location>
        <begin position="545"/>
        <end position="571"/>
    </location>
</feature>
<dbReference type="Proteomes" id="UP000664169">
    <property type="component" value="Unassembled WGS sequence"/>
</dbReference>
<feature type="compositionally biased region" description="Polar residues" evidence="5">
    <location>
        <begin position="671"/>
        <end position="682"/>
    </location>
</feature>
<feature type="region of interest" description="Disordered" evidence="5">
    <location>
        <begin position="746"/>
        <end position="786"/>
    </location>
</feature>
<dbReference type="GO" id="GO:0005634">
    <property type="term" value="C:nucleus"/>
    <property type="evidence" value="ECO:0007669"/>
    <property type="project" value="TreeGrafter"/>
</dbReference>
<evidence type="ECO:0000256" key="1">
    <source>
        <dbReference type="ARBA" id="ARBA00007374"/>
    </source>
</evidence>
<evidence type="ECO:0000313" key="7">
    <source>
        <dbReference type="Proteomes" id="UP000664169"/>
    </source>
</evidence>
<dbReference type="PANTHER" id="PTHR12400">
    <property type="entry name" value="INOSITOL POLYPHOSPHATE KINASE"/>
    <property type="match status" value="1"/>
</dbReference>
<feature type="region of interest" description="Disordered" evidence="5">
    <location>
        <begin position="800"/>
        <end position="820"/>
    </location>
</feature>
<keyword evidence="3 4" id="KW-0418">Kinase</keyword>
<feature type="compositionally biased region" description="Low complexity" evidence="5">
    <location>
        <begin position="853"/>
        <end position="864"/>
    </location>
</feature>
<feature type="region of interest" description="Disordered" evidence="5">
    <location>
        <begin position="875"/>
        <end position="935"/>
    </location>
</feature>
<feature type="compositionally biased region" description="Basic and acidic residues" evidence="5">
    <location>
        <begin position="155"/>
        <end position="176"/>
    </location>
</feature>
<feature type="region of interest" description="Disordered" evidence="5">
    <location>
        <begin position="846"/>
        <end position="865"/>
    </location>
</feature>
<protein>
    <recommendedName>
        <fullName evidence="4">Kinase</fullName>
        <ecNumber evidence="4">2.7.-.-</ecNumber>
    </recommendedName>
</protein>
<comment type="caution">
    <text evidence="6">The sequence shown here is derived from an EMBL/GenBank/DDBJ whole genome shotgun (WGS) entry which is preliminary data.</text>
</comment>
<dbReference type="Gene3D" id="3.30.470.160">
    <property type="entry name" value="Inositol polyphosphate kinase"/>
    <property type="match status" value="1"/>
</dbReference>
<name>A0A8H3FPM1_9LECA</name>
<dbReference type="GO" id="GO:0046854">
    <property type="term" value="P:phosphatidylinositol phosphate biosynthetic process"/>
    <property type="evidence" value="ECO:0007669"/>
    <property type="project" value="TreeGrafter"/>
</dbReference>
<dbReference type="InterPro" id="IPR038286">
    <property type="entry name" value="IPK_sf"/>
</dbReference>
<dbReference type="GO" id="GO:0000824">
    <property type="term" value="F:inositol-1,4,5,6-tetrakisphosphate 3-kinase activity"/>
    <property type="evidence" value="ECO:0007669"/>
    <property type="project" value="TreeGrafter"/>
</dbReference>
<evidence type="ECO:0000313" key="6">
    <source>
        <dbReference type="EMBL" id="CAF9928339.1"/>
    </source>
</evidence>
<feature type="region of interest" description="Disordered" evidence="5">
    <location>
        <begin position="409"/>
        <end position="530"/>
    </location>
</feature>
<dbReference type="EMBL" id="CAJPDQ010000029">
    <property type="protein sequence ID" value="CAF9928339.1"/>
    <property type="molecule type" value="Genomic_DNA"/>
</dbReference>
<feature type="region of interest" description="Disordered" evidence="5">
    <location>
        <begin position="1234"/>
        <end position="1260"/>
    </location>
</feature>
<dbReference type="GO" id="GO:0005737">
    <property type="term" value="C:cytoplasm"/>
    <property type="evidence" value="ECO:0007669"/>
    <property type="project" value="TreeGrafter"/>
</dbReference>
<keyword evidence="7" id="KW-1185">Reference proteome</keyword>
<feature type="compositionally biased region" description="Basic and acidic residues" evidence="5">
    <location>
        <begin position="751"/>
        <end position="761"/>
    </location>
</feature>